<dbReference type="VEuPathDB" id="FungiDB:SOCG_03307"/>
<dbReference type="GO" id="GO:0005737">
    <property type="term" value="C:cytoplasm"/>
    <property type="evidence" value="ECO:0007669"/>
    <property type="project" value="TreeGrafter"/>
</dbReference>
<sequence length="480" mass="54900">MDFLKIQFTCKMMSFNNSLPNEICYKIISYIDFPSLYNCLTVSPVWCQYILPTIWEKLVFKTLPEFQRFLEIIKTYENARNYCLHSRKLNLSYVSDFVTDEHLLLLLKSKNLSRINLSGCTRLTDNTLSTIVLNNLNTVVLDLSGIPSLSWKTMLAALPKLKKLKTLSLSQCVLLDDSQLKETLVHCKHLKKLKLNNCISLTEKTLQTLSEHGDLTELDISGCINMKDPSVLIKVLMKHKNLKELNMSGCFYLTSFIEYYSFPSKLCSLRSLNLTGLSELSNHHVLKICEYFPRLQILYLTKCNKITDAALTGISYLKTYLTSLHLGHCNEVSDLGITRVLKSCRNLTYVDFGGCFRLTDQSVAEIAKLPRLQRVGLVKCIFLTDISIIHLSNCSSRFLERIHLSYCTGLTAKSISYLMINCRNLKHLSVTGIGSILCTELRAFSRPIPKEINPSQVPIFCAFTREEIELFRNYINQKLI</sequence>
<dbReference type="SUPFAM" id="SSF52047">
    <property type="entry name" value="RNI-like"/>
    <property type="match status" value="1"/>
</dbReference>
<dbReference type="SMART" id="SM00367">
    <property type="entry name" value="LRR_CC"/>
    <property type="match status" value="8"/>
</dbReference>
<dbReference type="AlphaFoldDB" id="S9Q365"/>
<dbReference type="Proteomes" id="UP000016088">
    <property type="component" value="Unassembled WGS sequence"/>
</dbReference>
<evidence type="ECO:0000313" key="5">
    <source>
        <dbReference type="Proteomes" id="UP000016088"/>
    </source>
</evidence>
<proteinExistence type="predicted"/>
<keyword evidence="1" id="KW-0833">Ubl conjugation pathway</keyword>
<dbReference type="OrthoDB" id="10257471at2759"/>
<dbReference type="Pfam" id="PF25372">
    <property type="entry name" value="DUF7885"/>
    <property type="match status" value="1"/>
</dbReference>
<dbReference type="RefSeq" id="XP_013017249.1">
    <property type="nucleotide sequence ID" value="XM_013161795.1"/>
</dbReference>
<dbReference type="eggNOG" id="KOG1947">
    <property type="taxonomic scope" value="Eukaryota"/>
</dbReference>
<dbReference type="PANTHER" id="PTHR13382:SF67">
    <property type="entry name" value="SCF E3 UBIQUITIN LIGASE COMPLEX F-BOX PROTEIN POF2"/>
    <property type="match status" value="1"/>
</dbReference>
<dbReference type="Pfam" id="PF12937">
    <property type="entry name" value="F-box-like"/>
    <property type="match status" value="1"/>
</dbReference>
<evidence type="ECO:0000256" key="1">
    <source>
        <dbReference type="ARBA" id="ARBA00022786"/>
    </source>
</evidence>
<evidence type="ECO:0000313" key="4">
    <source>
        <dbReference type="EMBL" id="EPX74093.1"/>
    </source>
</evidence>
<dbReference type="EMBL" id="KE503206">
    <property type="protein sequence ID" value="EPX74093.1"/>
    <property type="molecule type" value="Genomic_DNA"/>
</dbReference>
<dbReference type="HOGENOM" id="CLU_010840_2_1_1"/>
<dbReference type="InterPro" id="IPR006553">
    <property type="entry name" value="Leu-rich_rpt_Cys-con_subtyp"/>
</dbReference>
<dbReference type="InterPro" id="IPR001810">
    <property type="entry name" value="F-box_dom"/>
</dbReference>
<reference evidence="4 5" key="1">
    <citation type="journal article" date="2011" name="Science">
        <title>Comparative functional genomics of the fission yeasts.</title>
        <authorList>
            <person name="Rhind N."/>
            <person name="Chen Z."/>
            <person name="Yassour M."/>
            <person name="Thompson D.A."/>
            <person name="Haas B.J."/>
            <person name="Habib N."/>
            <person name="Wapinski I."/>
            <person name="Roy S."/>
            <person name="Lin M.F."/>
            <person name="Heiman D.I."/>
            <person name="Young S.K."/>
            <person name="Furuya K."/>
            <person name="Guo Y."/>
            <person name="Pidoux A."/>
            <person name="Chen H.M."/>
            <person name="Robbertse B."/>
            <person name="Goldberg J.M."/>
            <person name="Aoki K."/>
            <person name="Bayne E.H."/>
            <person name="Berlin A.M."/>
            <person name="Desjardins C.A."/>
            <person name="Dobbs E."/>
            <person name="Dukaj L."/>
            <person name="Fan L."/>
            <person name="FitzGerald M.G."/>
            <person name="French C."/>
            <person name="Gujja S."/>
            <person name="Hansen K."/>
            <person name="Keifenheim D."/>
            <person name="Levin J.Z."/>
            <person name="Mosher R.A."/>
            <person name="Mueller C.A."/>
            <person name="Pfiffner J."/>
            <person name="Priest M."/>
            <person name="Russ C."/>
            <person name="Smialowska A."/>
            <person name="Swoboda P."/>
            <person name="Sykes S.M."/>
            <person name="Vaughn M."/>
            <person name="Vengrova S."/>
            <person name="Yoder R."/>
            <person name="Zeng Q."/>
            <person name="Allshire R."/>
            <person name="Baulcombe D."/>
            <person name="Birren B.W."/>
            <person name="Brown W."/>
            <person name="Ekwall K."/>
            <person name="Kellis M."/>
            <person name="Leatherwood J."/>
            <person name="Levin H."/>
            <person name="Margalit H."/>
            <person name="Martienssen R."/>
            <person name="Nieduszynski C.A."/>
            <person name="Spatafora J.W."/>
            <person name="Friedman N."/>
            <person name="Dalgaard J.Z."/>
            <person name="Baumann P."/>
            <person name="Niki H."/>
            <person name="Regev A."/>
            <person name="Nusbaum C."/>
        </authorList>
    </citation>
    <scope>NUCLEOTIDE SEQUENCE [LARGE SCALE GENOMIC DNA]</scope>
    <source>
        <strain evidence="5">yFS286</strain>
    </source>
</reference>
<dbReference type="SUPFAM" id="SSF81383">
    <property type="entry name" value="F-box domain"/>
    <property type="match status" value="1"/>
</dbReference>
<feature type="domain" description="F-box" evidence="2">
    <location>
        <begin position="17"/>
        <end position="60"/>
    </location>
</feature>
<dbReference type="InterPro" id="IPR032675">
    <property type="entry name" value="LRR_dom_sf"/>
</dbReference>
<dbReference type="PANTHER" id="PTHR13382">
    <property type="entry name" value="MITOCHONDRIAL ATP SYNTHASE COUPLING FACTOR B"/>
    <property type="match status" value="1"/>
</dbReference>
<organism evidence="4 5">
    <name type="scientific">Schizosaccharomyces octosporus (strain yFS286)</name>
    <name type="common">Fission yeast</name>
    <name type="synonym">Octosporomyces octosporus</name>
    <dbReference type="NCBI Taxonomy" id="483514"/>
    <lineage>
        <taxon>Eukaryota</taxon>
        <taxon>Fungi</taxon>
        <taxon>Dikarya</taxon>
        <taxon>Ascomycota</taxon>
        <taxon>Taphrinomycotina</taxon>
        <taxon>Schizosaccharomycetes</taxon>
        <taxon>Schizosaccharomycetales</taxon>
        <taxon>Schizosaccharomycetaceae</taxon>
        <taxon>Schizosaccharomyces</taxon>
    </lineage>
</organism>
<gene>
    <name evidence="4" type="ORF">SOCG_03307</name>
</gene>
<name>S9Q365_SCHOY</name>
<dbReference type="InterPro" id="IPR036047">
    <property type="entry name" value="F-box-like_dom_sf"/>
</dbReference>
<protein>
    <submittedName>
        <fullName evidence="4">F-box protein Pof2</fullName>
    </submittedName>
</protein>
<dbReference type="InterPro" id="IPR050648">
    <property type="entry name" value="F-box_LRR-repeat"/>
</dbReference>
<dbReference type="GeneID" id="25032279"/>
<dbReference type="Gene3D" id="1.20.1280.50">
    <property type="match status" value="1"/>
</dbReference>
<accession>S9Q365</accession>
<dbReference type="OMA" id="LCNRIRY"/>
<feature type="domain" description="F-box/LRR-repeat protein 15-like leucin rich repeat" evidence="3">
    <location>
        <begin position="184"/>
        <end position="367"/>
    </location>
</feature>
<evidence type="ECO:0000259" key="2">
    <source>
        <dbReference type="Pfam" id="PF12937"/>
    </source>
</evidence>
<dbReference type="InterPro" id="IPR057207">
    <property type="entry name" value="FBXL15_LRR"/>
</dbReference>
<keyword evidence="5" id="KW-1185">Reference proteome</keyword>
<dbReference type="Gene3D" id="3.80.10.10">
    <property type="entry name" value="Ribonuclease Inhibitor"/>
    <property type="match status" value="4"/>
</dbReference>
<evidence type="ECO:0000259" key="3">
    <source>
        <dbReference type="Pfam" id="PF25372"/>
    </source>
</evidence>